<feature type="region of interest" description="Disordered" evidence="6">
    <location>
        <begin position="478"/>
        <end position="518"/>
    </location>
</feature>
<feature type="transmembrane region" description="Helical" evidence="7">
    <location>
        <begin position="423"/>
        <end position="444"/>
    </location>
</feature>
<dbReference type="InterPro" id="IPR012435">
    <property type="entry name" value="TMEM144"/>
</dbReference>
<accession>A0A7E4VQG6</accession>
<feature type="transmembrane region" description="Helical" evidence="7">
    <location>
        <begin position="569"/>
        <end position="589"/>
    </location>
</feature>
<reference evidence="8" key="1">
    <citation type="journal article" date="2013" name="Genetics">
        <title>The draft genome and transcriptome of Panagrellus redivivus are shaped by the harsh demands of a free-living lifestyle.</title>
        <authorList>
            <person name="Srinivasan J."/>
            <person name="Dillman A.R."/>
            <person name="Macchietto M.G."/>
            <person name="Heikkinen L."/>
            <person name="Lakso M."/>
            <person name="Fracchia K.M."/>
            <person name="Antoshechkin I."/>
            <person name="Mortazavi A."/>
            <person name="Wong G."/>
            <person name="Sternberg P.W."/>
        </authorList>
    </citation>
    <scope>NUCLEOTIDE SEQUENCE [LARGE SCALE GENOMIC DNA]</scope>
    <source>
        <strain evidence="8">MT8872</strain>
    </source>
</reference>
<feature type="compositionally biased region" description="Polar residues" evidence="6">
    <location>
        <begin position="508"/>
        <end position="518"/>
    </location>
</feature>
<feature type="transmembrane region" description="Helical" evidence="7">
    <location>
        <begin position="601"/>
        <end position="621"/>
    </location>
</feature>
<comment type="similarity">
    <text evidence="2">Belongs to the TMEM144 family.</text>
</comment>
<evidence type="ECO:0000256" key="2">
    <source>
        <dbReference type="ARBA" id="ARBA00005731"/>
    </source>
</evidence>
<dbReference type="Proteomes" id="UP000492821">
    <property type="component" value="Unassembled WGS sequence"/>
</dbReference>
<organism evidence="8 9">
    <name type="scientific">Panagrellus redivivus</name>
    <name type="common">Microworm</name>
    <dbReference type="NCBI Taxonomy" id="6233"/>
    <lineage>
        <taxon>Eukaryota</taxon>
        <taxon>Metazoa</taxon>
        <taxon>Ecdysozoa</taxon>
        <taxon>Nematoda</taxon>
        <taxon>Chromadorea</taxon>
        <taxon>Rhabditida</taxon>
        <taxon>Tylenchina</taxon>
        <taxon>Panagrolaimomorpha</taxon>
        <taxon>Panagrolaimoidea</taxon>
        <taxon>Panagrolaimidae</taxon>
        <taxon>Panagrellus</taxon>
    </lineage>
</organism>
<sequence>MFSRSFSTARSKRSTTKQSFTEKANAWIIGKWGRRFRIGLLAGTVVVYPVGYLITHGPLHKYFFEKNHSVDFNLPEHLQRLTLEELEKFQEMENRKPKNTIIDFGIQKNLESLDSIASGSLGVRFGAQVGLPFYAQFQSKDDALDYCQKNLPTLDIFGQKVPIIWDSPAGNELLDTFVLSPNALRFVILRDMFANDGYNAYANKAISWSTWTAFTSIFTYWLHQKTRMCGGTAKSFAVVYCIFLIFALVAHEQWFLLYRFLADTHGDSVASRVTFDYSSGGKEYYWKMLKRNRILRDLLVNGREHITPVGDLRSITTRLLVRYDLLKDVGIEDDEMSAVIGLLACALSSLFFGSMFVPIKKYNPGDGLFVQWILSCAILFCGIAVNAFMGFPQFQPLAMVGGALWAIGNLTSVPIINMIGLGMGILVWGTINCLVGWACGRFGLFGIHPTPPSSPFINYLGLAMVVAGGFLISQIRPTVSSDDEDGHGYPDVDEENGERRHLLDDNESSPVVSRSGSPIQTHNFKRSLGIGLSIVAGVLYGVTFVPVIYIQDHKEEFHNPPKEAIAYAFSHYCGIFVVSTISFVVYLAYTQNKPYVNKQAILPAFFAGLLWSIAQLSWFVANDALSQAVTFPIISMVPGVIAALWSVFYFKEIQGQRNLRILSIAITITLLGATLVGLSKG</sequence>
<dbReference type="PANTHER" id="PTHR16119:SF17">
    <property type="entry name" value="TRANSMEMBRANE PROTEIN 144"/>
    <property type="match status" value="1"/>
</dbReference>
<dbReference type="InterPro" id="IPR010651">
    <property type="entry name" value="Sugar_transport"/>
</dbReference>
<dbReference type="PANTHER" id="PTHR16119">
    <property type="entry name" value="TRANSMEMBRANE PROTEIN 144"/>
    <property type="match status" value="1"/>
</dbReference>
<protein>
    <submittedName>
        <fullName evidence="9">Transmembrane protein</fullName>
    </submittedName>
</protein>
<feature type="transmembrane region" description="Helical" evidence="7">
    <location>
        <begin position="38"/>
        <end position="55"/>
    </location>
</feature>
<keyword evidence="3 7" id="KW-0812">Transmembrane</keyword>
<keyword evidence="8" id="KW-1185">Reference proteome</keyword>
<evidence type="ECO:0000313" key="8">
    <source>
        <dbReference type="Proteomes" id="UP000492821"/>
    </source>
</evidence>
<reference evidence="9" key="2">
    <citation type="submission" date="2020-10" db="UniProtKB">
        <authorList>
            <consortium name="WormBaseParasite"/>
        </authorList>
    </citation>
    <scope>IDENTIFICATION</scope>
</reference>
<feature type="transmembrane region" description="Helical" evidence="7">
    <location>
        <begin position="397"/>
        <end position="416"/>
    </location>
</feature>
<dbReference type="GO" id="GO:0015144">
    <property type="term" value="F:carbohydrate transmembrane transporter activity"/>
    <property type="evidence" value="ECO:0007669"/>
    <property type="project" value="InterPro"/>
</dbReference>
<evidence type="ECO:0000256" key="6">
    <source>
        <dbReference type="SAM" id="MobiDB-lite"/>
    </source>
</evidence>
<feature type="compositionally biased region" description="Acidic residues" evidence="6">
    <location>
        <begin position="481"/>
        <end position="496"/>
    </location>
</feature>
<evidence type="ECO:0000256" key="5">
    <source>
        <dbReference type="ARBA" id="ARBA00023136"/>
    </source>
</evidence>
<keyword evidence="4 7" id="KW-1133">Transmembrane helix</keyword>
<feature type="transmembrane region" description="Helical" evidence="7">
    <location>
        <begin position="369"/>
        <end position="391"/>
    </location>
</feature>
<evidence type="ECO:0000256" key="3">
    <source>
        <dbReference type="ARBA" id="ARBA00022692"/>
    </source>
</evidence>
<evidence type="ECO:0000313" key="9">
    <source>
        <dbReference type="WBParaSite" id="Pan_g23795.t2"/>
    </source>
</evidence>
<feature type="transmembrane region" description="Helical" evidence="7">
    <location>
        <begin position="235"/>
        <end position="256"/>
    </location>
</feature>
<dbReference type="AlphaFoldDB" id="A0A7E4VQG6"/>
<feature type="transmembrane region" description="Helical" evidence="7">
    <location>
        <begin position="661"/>
        <end position="679"/>
    </location>
</feature>
<feature type="transmembrane region" description="Helical" evidence="7">
    <location>
        <begin position="205"/>
        <end position="223"/>
    </location>
</feature>
<dbReference type="Pfam" id="PF07857">
    <property type="entry name" value="TMEM144"/>
    <property type="match status" value="1"/>
</dbReference>
<feature type="transmembrane region" description="Helical" evidence="7">
    <location>
        <begin position="456"/>
        <end position="473"/>
    </location>
</feature>
<keyword evidence="5 7" id="KW-0472">Membrane</keyword>
<dbReference type="WBParaSite" id="Pan_g23795.t2">
    <property type="protein sequence ID" value="Pan_g23795.t2"/>
    <property type="gene ID" value="Pan_g23795"/>
</dbReference>
<feature type="transmembrane region" description="Helical" evidence="7">
    <location>
        <begin position="528"/>
        <end position="549"/>
    </location>
</feature>
<feature type="transmembrane region" description="Helical" evidence="7">
    <location>
        <begin position="627"/>
        <end position="649"/>
    </location>
</feature>
<proteinExistence type="inferred from homology"/>
<dbReference type="GO" id="GO:0016020">
    <property type="term" value="C:membrane"/>
    <property type="evidence" value="ECO:0007669"/>
    <property type="project" value="UniProtKB-SubCell"/>
</dbReference>
<comment type="subcellular location">
    <subcellularLocation>
        <location evidence="1">Membrane</location>
        <topology evidence="1">Multi-pass membrane protein</topology>
    </subcellularLocation>
</comment>
<evidence type="ECO:0000256" key="4">
    <source>
        <dbReference type="ARBA" id="ARBA00022989"/>
    </source>
</evidence>
<name>A0A7E4VQG6_PANRE</name>
<evidence type="ECO:0000256" key="7">
    <source>
        <dbReference type="SAM" id="Phobius"/>
    </source>
</evidence>
<evidence type="ECO:0000256" key="1">
    <source>
        <dbReference type="ARBA" id="ARBA00004141"/>
    </source>
</evidence>
<feature type="transmembrane region" description="Helical" evidence="7">
    <location>
        <begin position="336"/>
        <end position="357"/>
    </location>
</feature>